<dbReference type="PANTHER" id="PTHR30204">
    <property type="entry name" value="REDOX-CYCLING DRUG-SENSING TRANSCRIPTIONAL ACTIVATOR SOXR"/>
    <property type="match status" value="1"/>
</dbReference>
<dbReference type="InterPro" id="IPR009061">
    <property type="entry name" value="DNA-bd_dom_put_sf"/>
</dbReference>
<organism evidence="7 8">
    <name type="scientific">Mordavella massiliensis</name>
    <dbReference type="NCBI Taxonomy" id="1871024"/>
    <lineage>
        <taxon>Bacteria</taxon>
        <taxon>Bacillati</taxon>
        <taxon>Bacillota</taxon>
        <taxon>Clostridia</taxon>
        <taxon>Eubacteriales</taxon>
        <taxon>Clostridiaceae</taxon>
        <taxon>Mordavella</taxon>
    </lineage>
</organism>
<dbReference type="PRINTS" id="PR00040">
    <property type="entry name" value="HTHMERR"/>
</dbReference>
<keyword evidence="5" id="KW-0175">Coiled coil</keyword>
<dbReference type="Pfam" id="PF13411">
    <property type="entry name" value="MerR_1"/>
    <property type="match status" value="1"/>
</dbReference>
<evidence type="ECO:0000256" key="5">
    <source>
        <dbReference type="SAM" id="Coils"/>
    </source>
</evidence>
<evidence type="ECO:0000313" key="7">
    <source>
        <dbReference type="EMBL" id="MBM6826410.1"/>
    </source>
</evidence>
<keyword evidence="4" id="KW-0804">Transcription</keyword>
<dbReference type="InterPro" id="IPR000551">
    <property type="entry name" value="MerR-type_HTH_dom"/>
</dbReference>
<keyword evidence="1" id="KW-0678">Repressor</keyword>
<dbReference type="SMART" id="SM00422">
    <property type="entry name" value="HTH_MERR"/>
    <property type="match status" value="1"/>
</dbReference>
<dbReference type="PANTHER" id="PTHR30204:SF69">
    <property type="entry name" value="MERR-FAMILY TRANSCRIPTIONAL REGULATOR"/>
    <property type="match status" value="1"/>
</dbReference>
<dbReference type="InterPro" id="IPR011256">
    <property type="entry name" value="Reg_factor_effector_dom_sf"/>
</dbReference>
<dbReference type="SUPFAM" id="SSF55136">
    <property type="entry name" value="Probable bacterial effector-binding domain"/>
    <property type="match status" value="1"/>
</dbReference>
<dbReference type="RefSeq" id="WP_204908458.1">
    <property type="nucleotide sequence ID" value="NZ_JACJLV010000010.1"/>
</dbReference>
<dbReference type="Proteomes" id="UP000713880">
    <property type="component" value="Unassembled WGS sequence"/>
</dbReference>
<evidence type="ECO:0000256" key="2">
    <source>
        <dbReference type="ARBA" id="ARBA00023015"/>
    </source>
</evidence>
<feature type="coiled-coil region" evidence="5">
    <location>
        <begin position="79"/>
        <end position="116"/>
    </location>
</feature>
<comment type="caution">
    <text evidence="7">The sequence shown here is derived from an EMBL/GenBank/DDBJ whole genome shotgun (WGS) entry which is preliminary data.</text>
</comment>
<evidence type="ECO:0000256" key="4">
    <source>
        <dbReference type="ARBA" id="ARBA00023163"/>
    </source>
</evidence>
<dbReference type="CDD" id="cd00592">
    <property type="entry name" value="HTH_MerR-like"/>
    <property type="match status" value="1"/>
</dbReference>
<protein>
    <submittedName>
        <fullName evidence="7">MerR family transcriptional regulator</fullName>
    </submittedName>
</protein>
<dbReference type="EMBL" id="JACJLV010000010">
    <property type="protein sequence ID" value="MBM6826410.1"/>
    <property type="molecule type" value="Genomic_DNA"/>
</dbReference>
<keyword evidence="8" id="KW-1185">Reference proteome</keyword>
<gene>
    <name evidence="7" type="ORF">H6A13_04700</name>
</gene>
<dbReference type="Gene3D" id="1.10.1660.10">
    <property type="match status" value="1"/>
</dbReference>
<evidence type="ECO:0000256" key="3">
    <source>
        <dbReference type="ARBA" id="ARBA00023125"/>
    </source>
</evidence>
<proteinExistence type="predicted"/>
<dbReference type="AlphaFoldDB" id="A0A938X0F2"/>
<evidence type="ECO:0000256" key="1">
    <source>
        <dbReference type="ARBA" id="ARBA00022491"/>
    </source>
</evidence>
<keyword evidence="2" id="KW-0805">Transcription regulation</keyword>
<reference evidence="7" key="1">
    <citation type="submission" date="2020-08" db="EMBL/GenBank/DDBJ databases">
        <authorList>
            <person name="Cejkova D."/>
            <person name="Kubasova T."/>
            <person name="Jahodarova E."/>
            <person name="Rychlik I."/>
        </authorList>
    </citation>
    <scope>NUCLEOTIDE SEQUENCE</scope>
    <source>
        <strain evidence="7">An420c</strain>
    </source>
</reference>
<name>A0A938X0F2_9CLOT</name>
<evidence type="ECO:0000313" key="8">
    <source>
        <dbReference type="Proteomes" id="UP000713880"/>
    </source>
</evidence>
<dbReference type="InterPro" id="IPR047057">
    <property type="entry name" value="MerR_fam"/>
</dbReference>
<sequence>MKHYYRIGEISRLYGVGPDSLRYYEELGILKPHRGENNYRMYHIHDLWRLNVIRDLRELGFSMAQIQDYLQNRTLSSTEELLTRELSVIQERVNKLEELKANIEDRLQVLEEIQNQPLGVIEQKELKARRCYTIPSGYQIDEEMDMLIKQLINKNPDKLYIIGNNRIGSVIPLNKARNGAYHDYSQVFIIDKSGDETIPAGTYLTVSYNGSSDNNQIYIPAMFDYAKAHGLTPAGPVLELLLADIHQTEQETERRTELQILCR</sequence>
<keyword evidence="3" id="KW-0238">DNA-binding</keyword>
<reference evidence="7" key="2">
    <citation type="journal article" date="2021" name="Sci. Rep.">
        <title>The distribution of antibiotic resistance genes in chicken gut microbiota commensals.</title>
        <authorList>
            <person name="Juricova H."/>
            <person name="Matiasovicova J."/>
            <person name="Kubasova T."/>
            <person name="Cejkova D."/>
            <person name="Rychlik I."/>
        </authorList>
    </citation>
    <scope>NUCLEOTIDE SEQUENCE</scope>
    <source>
        <strain evidence="7">An420c</strain>
    </source>
</reference>
<dbReference type="PROSITE" id="PS50937">
    <property type="entry name" value="HTH_MERR_2"/>
    <property type="match status" value="1"/>
</dbReference>
<accession>A0A938X0F2</accession>
<evidence type="ECO:0000259" key="6">
    <source>
        <dbReference type="PROSITE" id="PS50937"/>
    </source>
</evidence>
<dbReference type="GO" id="GO:0003677">
    <property type="term" value="F:DNA binding"/>
    <property type="evidence" value="ECO:0007669"/>
    <property type="project" value="UniProtKB-KW"/>
</dbReference>
<feature type="domain" description="HTH merR-type" evidence="6">
    <location>
        <begin position="4"/>
        <end position="72"/>
    </location>
</feature>
<dbReference type="SUPFAM" id="SSF46955">
    <property type="entry name" value="Putative DNA-binding domain"/>
    <property type="match status" value="1"/>
</dbReference>
<dbReference type="Gene3D" id="3.20.80.10">
    <property type="entry name" value="Regulatory factor, effector binding domain"/>
    <property type="match status" value="1"/>
</dbReference>
<dbReference type="GO" id="GO:0003700">
    <property type="term" value="F:DNA-binding transcription factor activity"/>
    <property type="evidence" value="ECO:0007669"/>
    <property type="project" value="InterPro"/>
</dbReference>